<organism evidence="3 4">
    <name type="scientific">Arthrobacter ginkgonis</name>
    <dbReference type="NCBI Taxonomy" id="1630594"/>
    <lineage>
        <taxon>Bacteria</taxon>
        <taxon>Bacillati</taxon>
        <taxon>Actinomycetota</taxon>
        <taxon>Actinomycetes</taxon>
        <taxon>Micrococcales</taxon>
        <taxon>Micrococcaceae</taxon>
        <taxon>Arthrobacter</taxon>
    </lineage>
</organism>
<dbReference type="InterPro" id="IPR042070">
    <property type="entry name" value="PucR_C-HTH_sf"/>
</dbReference>
<dbReference type="EMBL" id="BAABEO010000019">
    <property type="protein sequence ID" value="GAA3688878.1"/>
    <property type="molecule type" value="Genomic_DNA"/>
</dbReference>
<feature type="domain" description="RsbT co-antagonist protein RsbRD N-terminal" evidence="2">
    <location>
        <begin position="48"/>
        <end position="176"/>
    </location>
</feature>
<dbReference type="InterPro" id="IPR025736">
    <property type="entry name" value="PucR_C-HTH_dom"/>
</dbReference>
<evidence type="ECO:0000313" key="4">
    <source>
        <dbReference type="Proteomes" id="UP001500752"/>
    </source>
</evidence>
<sequence>MAQHSPSLPSAARPHLQAASLPNAQGASGQAGWYGLIERLWSERDALVDDFLQRFSTVSYGSIDVPPEDVRQVAADTMEMFLFQLADRELPPKLRELPREVAARRAQQGVPIGAFLEAVRHDFRVLWKGLERVAGEDSAGLLVANMDRLLDTVEGYVTNIQQAFVEEEALLARDKQLYRQRLMARLFAGDTGPDGAAGIAQALGLATVRRFELLAVGPDASEAAQRSLLHDRRIHFYELDGTMVIFREWRQDTSWEARPPAFDAGYVGRIGELAEVPRAAATARTLLEHRRPGSGLATVGTTWRRVAGALLEESLPGYATSVTDALDHCTEHERQRLLDVARSYARTGSIKQTAQELYCHRNTVVNRLHSLKEEIGLDLTVPDQAALALVVLSGYGENG</sequence>
<dbReference type="PANTHER" id="PTHR33744:SF1">
    <property type="entry name" value="DNA-BINDING TRANSCRIPTIONAL ACTIVATOR ADER"/>
    <property type="match status" value="1"/>
</dbReference>
<comment type="caution">
    <text evidence="3">The sequence shown here is derived from an EMBL/GenBank/DDBJ whole genome shotgun (WGS) entry which is preliminary data.</text>
</comment>
<proteinExistence type="predicted"/>
<evidence type="ECO:0000259" key="2">
    <source>
        <dbReference type="Pfam" id="PF14361"/>
    </source>
</evidence>
<evidence type="ECO:0000313" key="3">
    <source>
        <dbReference type="EMBL" id="GAA3688878.1"/>
    </source>
</evidence>
<evidence type="ECO:0000259" key="1">
    <source>
        <dbReference type="Pfam" id="PF13556"/>
    </source>
</evidence>
<dbReference type="RefSeq" id="WP_345151588.1">
    <property type="nucleotide sequence ID" value="NZ_BAABEO010000019.1"/>
</dbReference>
<feature type="domain" description="PucR C-terminal helix-turn-helix" evidence="1">
    <location>
        <begin position="337"/>
        <end position="388"/>
    </location>
</feature>
<dbReference type="Gene3D" id="1.10.10.2840">
    <property type="entry name" value="PucR C-terminal helix-turn-helix domain"/>
    <property type="match status" value="1"/>
</dbReference>
<keyword evidence="4" id="KW-1185">Reference proteome</keyword>
<dbReference type="PANTHER" id="PTHR33744">
    <property type="entry name" value="CARBOHYDRATE DIACID REGULATOR"/>
    <property type="match status" value="1"/>
</dbReference>
<protein>
    <submittedName>
        <fullName evidence="3">PucR family transcriptional regulator</fullName>
    </submittedName>
</protein>
<reference evidence="4" key="1">
    <citation type="journal article" date="2019" name="Int. J. Syst. Evol. Microbiol.">
        <title>The Global Catalogue of Microorganisms (GCM) 10K type strain sequencing project: providing services to taxonomists for standard genome sequencing and annotation.</title>
        <authorList>
            <consortium name="The Broad Institute Genomics Platform"/>
            <consortium name="The Broad Institute Genome Sequencing Center for Infectious Disease"/>
            <person name="Wu L."/>
            <person name="Ma J."/>
        </authorList>
    </citation>
    <scope>NUCLEOTIDE SEQUENCE [LARGE SCALE GENOMIC DNA]</scope>
    <source>
        <strain evidence="4">JCM 30742</strain>
    </source>
</reference>
<gene>
    <name evidence="3" type="ORF">GCM10023081_27790</name>
</gene>
<name>A0ABP7CEH5_9MICC</name>
<accession>A0ABP7CEH5</accession>
<dbReference type="InterPro" id="IPR025751">
    <property type="entry name" value="RsbRD_N_dom"/>
</dbReference>
<dbReference type="Pfam" id="PF14361">
    <property type="entry name" value="RsbRD_N"/>
    <property type="match status" value="1"/>
</dbReference>
<dbReference type="InterPro" id="IPR051448">
    <property type="entry name" value="CdaR-like_regulators"/>
</dbReference>
<dbReference type="Pfam" id="PF13556">
    <property type="entry name" value="HTH_30"/>
    <property type="match status" value="1"/>
</dbReference>
<dbReference type="Proteomes" id="UP001500752">
    <property type="component" value="Unassembled WGS sequence"/>
</dbReference>